<dbReference type="EMBL" id="HBNR01002357">
    <property type="protein sequence ID" value="CAE4562043.1"/>
    <property type="molecule type" value="Transcribed_RNA"/>
</dbReference>
<reference evidence="2" key="1">
    <citation type="submission" date="2021-01" db="EMBL/GenBank/DDBJ databases">
        <authorList>
            <person name="Corre E."/>
            <person name="Pelletier E."/>
            <person name="Niang G."/>
            <person name="Scheremetjew M."/>
            <person name="Finn R."/>
            <person name="Kale V."/>
            <person name="Holt S."/>
            <person name="Cochrane G."/>
            <person name="Meng A."/>
            <person name="Brown T."/>
            <person name="Cohen L."/>
        </authorList>
    </citation>
    <scope>NUCLEOTIDE SEQUENCE</scope>
    <source>
        <strain evidence="2">CCMP3105</strain>
    </source>
</reference>
<feature type="domain" description="GST N-terminal" evidence="1">
    <location>
        <begin position="14"/>
        <end position="95"/>
    </location>
</feature>
<dbReference type="PANTHER" id="PTHR11571">
    <property type="entry name" value="GLUTATHIONE S-TRANSFERASE"/>
    <property type="match status" value="1"/>
</dbReference>
<gene>
    <name evidence="2" type="ORF">AMON00008_LOCUS1662</name>
</gene>
<sequence length="230" mass="24901">MGCSNSTGPAVEQGDPVFYYFPFAGRGEISRLCAAAGGLKIEEKNFSPQDERAAICKECGAIGTGLPILKHGNNLSMCQSSAIQNYICAIGPRFKDVPMRVRAIDAMYFAHVEDMLAEIGKSGIFGELFGGPPTNTDELKSALEKWCKHLESQVPSAGFIAGQAFPTGSDCVILCLYRGVAPWKIFFDKSGVNKADFPKLKSLEDRTAQAPGIKEYLERSTSISLNPFSQ</sequence>
<evidence type="ECO:0000313" key="2">
    <source>
        <dbReference type="EMBL" id="CAE4562043.1"/>
    </source>
</evidence>
<dbReference type="GO" id="GO:0004364">
    <property type="term" value="F:glutathione transferase activity"/>
    <property type="evidence" value="ECO:0007669"/>
    <property type="project" value="TreeGrafter"/>
</dbReference>
<dbReference type="PROSITE" id="PS50404">
    <property type="entry name" value="GST_NTER"/>
    <property type="match status" value="1"/>
</dbReference>
<protein>
    <recommendedName>
        <fullName evidence="1">GST N-terminal domain-containing protein</fullName>
    </recommendedName>
</protein>
<dbReference type="Gene3D" id="1.20.1050.10">
    <property type="match status" value="1"/>
</dbReference>
<dbReference type="InterPro" id="IPR050213">
    <property type="entry name" value="GST_superfamily"/>
</dbReference>
<dbReference type="InterPro" id="IPR036249">
    <property type="entry name" value="Thioredoxin-like_sf"/>
</dbReference>
<dbReference type="InterPro" id="IPR004045">
    <property type="entry name" value="Glutathione_S-Trfase_N"/>
</dbReference>
<dbReference type="InterPro" id="IPR036282">
    <property type="entry name" value="Glutathione-S-Trfase_C_sf"/>
</dbReference>
<dbReference type="Pfam" id="PF14497">
    <property type="entry name" value="GST_C_3"/>
    <property type="match status" value="1"/>
</dbReference>
<dbReference type="Gene3D" id="3.40.30.10">
    <property type="entry name" value="Glutaredoxin"/>
    <property type="match status" value="1"/>
</dbReference>
<dbReference type="AlphaFoldDB" id="A0A7S4PU08"/>
<dbReference type="GO" id="GO:0006749">
    <property type="term" value="P:glutathione metabolic process"/>
    <property type="evidence" value="ECO:0007669"/>
    <property type="project" value="TreeGrafter"/>
</dbReference>
<dbReference type="SUPFAM" id="SSF47616">
    <property type="entry name" value="GST C-terminal domain-like"/>
    <property type="match status" value="1"/>
</dbReference>
<evidence type="ECO:0000259" key="1">
    <source>
        <dbReference type="PROSITE" id="PS50404"/>
    </source>
</evidence>
<proteinExistence type="predicted"/>
<organism evidence="2">
    <name type="scientific">Alexandrium monilatum</name>
    <dbReference type="NCBI Taxonomy" id="311494"/>
    <lineage>
        <taxon>Eukaryota</taxon>
        <taxon>Sar</taxon>
        <taxon>Alveolata</taxon>
        <taxon>Dinophyceae</taxon>
        <taxon>Gonyaulacales</taxon>
        <taxon>Pyrocystaceae</taxon>
        <taxon>Alexandrium</taxon>
    </lineage>
</organism>
<dbReference type="SUPFAM" id="SSF52833">
    <property type="entry name" value="Thioredoxin-like"/>
    <property type="match status" value="1"/>
</dbReference>
<dbReference type="InterPro" id="IPR004046">
    <property type="entry name" value="GST_C"/>
</dbReference>
<name>A0A7S4PU08_9DINO</name>
<accession>A0A7S4PU08</accession>